<dbReference type="Pfam" id="PF00069">
    <property type="entry name" value="Pkinase"/>
    <property type="match status" value="1"/>
</dbReference>
<comment type="catalytic activity">
    <reaction evidence="11">
        <text>L-cysteine + O2 = 3-sulfino-L-alanine + H(+)</text>
        <dbReference type="Rhea" id="RHEA:20441"/>
        <dbReference type="ChEBI" id="CHEBI:15378"/>
        <dbReference type="ChEBI" id="CHEBI:15379"/>
        <dbReference type="ChEBI" id="CHEBI:35235"/>
        <dbReference type="ChEBI" id="CHEBI:61085"/>
        <dbReference type="EC" id="1.13.11.20"/>
    </reaction>
    <physiologicalReaction direction="left-to-right" evidence="11">
        <dbReference type="Rhea" id="RHEA:20442"/>
    </physiologicalReaction>
</comment>
<dbReference type="Gene3D" id="1.10.510.10">
    <property type="entry name" value="Transferase(Phosphotransferase) domain 1"/>
    <property type="match status" value="1"/>
</dbReference>
<dbReference type="Proteomes" id="UP000436088">
    <property type="component" value="Unassembled WGS sequence"/>
</dbReference>
<dbReference type="Gene3D" id="3.30.200.20">
    <property type="entry name" value="Phosphorylase Kinase, domain 1"/>
    <property type="match status" value="1"/>
</dbReference>
<evidence type="ECO:0000256" key="5">
    <source>
        <dbReference type="ARBA" id="ARBA00022723"/>
    </source>
</evidence>
<dbReference type="GO" id="GO:0006970">
    <property type="term" value="P:response to osmotic stress"/>
    <property type="evidence" value="ECO:0007669"/>
    <property type="project" value="UniProtKB-ARBA"/>
</dbReference>
<dbReference type="EMBL" id="VEPZ02000861">
    <property type="protein sequence ID" value="KAE8715408.1"/>
    <property type="molecule type" value="Genomic_DNA"/>
</dbReference>
<dbReference type="InterPro" id="IPR011009">
    <property type="entry name" value="Kinase-like_dom_sf"/>
</dbReference>
<dbReference type="SUPFAM" id="SSF51182">
    <property type="entry name" value="RmlC-like cupins"/>
    <property type="match status" value="1"/>
</dbReference>
<evidence type="ECO:0000256" key="14">
    <source>
        <dbReference type="SAM" id="MobiDB-lite"/>
    </source>
</evidence>
<comment type="caution">
    <text evidence="16">The sequence shown here is derived from an EMBL/GenBank/DDBJ whole genome shotgun (WGS) entry which is preliminary data.</text>
</comment>
<keyword evidence="5" id="KW-0479">Metal-binding</keyword>
<evidence type="ECO:0000256" key="7">
    <source>
        <dbReference type="ARBA" id="ARBA00022777"/>
    </source>
</evidence>
<evidence type="ECO:0000313" key="17">
    <source>
        <dbReference type="Proteomes" id="UP000436088"/>
    </source>
</evidence>
<keyword evidence="3" id="KW-0723">Serine/threonine-protein kinase</keyword>
<feature type="compositionally biased region" description="Basic residues" evidence="14">
    <location>
        <begin position="753"/>
        <end position="770"/>
    </location>
</feature>
<dbReference type="GO" id="GO:0046872">
    <property type="term" value="F:metal ion binding"/>
    <property type="evidence" value="ECO:0007669"/>
    <property type="project" value="UniProtKB-KW"/>
</dbReference>
<feature type="compositionally biased region" description="Polar residues" evidence="14">
    <location>
        <begin position="806"/>
        <end position="815"/>
    </location>
</feature>
<dbReference type="CDD" id="cd20289">
    <property type="entry name" value="cupin_ADO"/>
    <property type="match status" value="1"/>
</dbReference>
<sequence>MDSTMEKSRIQMLYDACHYVFSQKELPTFQQIHWLKNILNLFEAVNVGIDEFSSDESPSSSQAMNINGLISGLGVSEVTYIHIHECDKVSRIPTPRSPCMTVLSKLLYGSVYVKAYDWVRAENCSPRANGVAATAIDCIFNAPCEPTVLFPRSGGNIHSFTALTPCAILDVLSPPYSDDFGRPSTYYSDFPIPSLPGYAWLEERELKLQHDLVVKGAPYLGPPLDVIDEHVQREIMNHRSLKHPNIVRFKEAGSIFFVLLTPTHLAIVMEYAVGGELFERICNAGRFGEDEQICHRDLKLENTLLDGSTAPRVKICDFGYSKSSVFHSQPKSTVGTPAYIAPEVLSKKEYDGKTADVWSCGVTLYVMLVGSYPFEDPADPKNFRKTIGRILSVHYSIPDYVRVSMDCKHLLSRIFVANPEKRISIAEIKSHPWFLKNLPMQLKEGGSWGSYDTNNPSQSLEEVECIIQEAMKTTEVPKAGGLFQAGSMELDDDDLDADFEDVETSADFVCPASFTGIGVGDAYYSLKHVVEFMAFNFSMQCNRVKIATVMVESVVEKKASKKEIKCYFYDGPYVIRGYPEKNRLAAIIKRMREREVTGIGTVVSVKAAKLEKRLGLIEGVNAAKQGTRQAWCDYKFSSSQPKIKRCGKTVIVKAVEHGGKPGAIENDKVIKSWVRKEQLKLAVSRKATRDIVEHVHGENMTSKTVIGEGSKEKLFEDDEPRVEGGKAVEGQINREETTHMKVRVQRRTSSGKFQRKDRRRTSNKKGRSKRGHETLQKENQWQKGTPNFKLEGRMHRVPLNFKGEGSRNNGLKNFN</sequence>
<dbReference type="GO" id="GO:0070483">
    <property type="term" value="P:detection of hypoxia"/>
    <property type="evidence" value="ECO:0007669"/>
    <property type="project" value="UniProtKB-ARBA"/>
</dbReference>
<accession>A0A6A3BJ24</accession>
<organism evidence="16 17">
    <name type="scientific">Hibiscus syriacus</name>
    <name type="common">Rose of Sharon</name>
    <dbReference type="NCBI Taxonomy" id="106335"/>
    <lineage>
        <taxon>Eukaryota</taxon>
        <taxon>Viridiplantae</taxon>
        <taxon>Streptophyta</taxon>
        <taxon>Embryophyta</taxon>
        <taxon>Tracheophyta</taxon>
        <taxon>Spermatophyta</taxon>
        <taxon>Magnoliopsida</taxon>
        <taxon>eudicotyledons</taxon>
        <taxon>Gunneridae</taxon>
        <taxon>Pentapetalae</taxon>
        <taxon>rosids</taxon>
        <taxon>malvids</taxon>
        <taxon>Malvales</taxon>
        <taxon>Malvaceae</taxon>
        <taxon>Malvoideae</taxon>
        <taxon>Hibiscus</taxon>
    </lineage>
</organism>
<dbReference type="PANTHER" id="PTHR24343:SF418">
    <property type="entry name" value="SERINE_THREONINE-PROTEIN KINASE SAPK1"/>
    <property type="match status" value="1"/>
</dbReference>
<evidence type="ECO:0000256" key="8">
    <source>
        <dbReference type="ARBA" id="ARBA00022840"/>
    </source>
</evidence>
<dbReference type="SUPFAM" id="SSF56112">
    <property type="entry name" value="Protein kinase-like (PK-like)"/>
    <property type="match status" value="1"/>
</dbReference>
<evidence type="ECO:0000256" key="13">
    <source>
        <dbReference type="ARBA" id="ARBA00048679"/>
    </source>
</evidence>
<dbReference type="InterPro" id="IPR000719">
    <property type="entry name" value="Prot_kinase_dom"/>
</dbReference>
<proteinExistence type="inferred from homology"/>
<evidence type="ECO:0000256" key="12">
    <source>
        <dbReference type="ARBA" id="ARBA00047899"/>
    </source>
</evidence>
<evidence type="ECO:0000259" key="15">
    <source>
        <dbReference type="PROSITE" id="PS50011"/>
    </source>
</evidence>
<reference evidence="16" key="1">
    <citation type="submission" date="2019-09" db="EMBL/GenBank/DDBJ databases">
        <title>Draft genome information of white flower Hibiscus syriacus.</title>
        <authorList>
            <person name="Kim Y.-M."/>
        </authorList>
    </citation>
    <scope>NUCLEOTIDE SEQUENCE [LARGE SCALE GENOMIC DNA]</scope>
    <source>
        <strain evidence="16">YM2019G1</strain>
    </source>
</reference>
<keyword evidence="10" id="KW-0408">Iron</keyword>
<keyword evidence="9" id="KW-0560">Oxidoreductase</keyword>
<comment type="cofactor">
    <cofactor evidence="1">
        <name>Fe(2+)</name>
        <dbReference type="ChEBI" id="CHEBI:29033"/>
    </cofactor>
</comment>
<comment type="similarity">
    <text evidence="2">Belongs to the cysteine dioxygenase family.</text>
</comment>
<dbReference type="FunFam" id="1.10.510.10:FF:000132">
    <property type="entry name" value="Serine/threonine-protein kinase SRK2A"/>
    <property type="match status" value="1"/>
</dbReference>
<keyword evidence="6" id="KW-0547">Nucleotide-binding</keyword>
<gene>
    <name evidence="16" type="ORF">F3Y22_tig00110174pilonHSYRG00324</name>
</gene>
<keyword evidence="7 16" id="KW-0418">Kinase</keyword>
<dbReference type="InterPro" id="IPR011051">
    <property type="entry name" value="RmlC_Cupin_sf"/>
</dbReference>
<evidence type="ECO:0000256" key="9">
    <source>
        <dbReference type="ARBA" id="ARBA00023002"/>
    </source>
</evidence>
<name>A0A6A3BJ24_HIBSY</name>
<feature type="region of interest" description="Disordered" evidence="14">
    <location>
        <begin position="742"/>
        <end position="815"/>
    </location>
</feature>
<dbReference type="SMART" id="SM00220">
    <property type="entry name" value="S_TKc"/>
    <property type="match status" value="1"/>
</dbReference>
<dbReference type="Pfam" id="PF07847">
    <property type="entry name" value="PCO_ADO"/>
    <property type="match status" value="1"/>
</dbReference>
<evidence type="ECO:0000256" key="3">
    <source>
        <dbReference type="ARBA" id="ARBA00022527"/>
    </source>
</evidence>
<evidence type="ECO:0000256" key="4">
    <source>
        <dbReference type="ARBA" id="ARBA00022679"/>
    </source>
</evidence>
<dbReference type="InterPro" id="IPR012864">
    <property type="entry name" value="PCO/ADO"/>
</dbReference>
<comment type="catalytic activity">
    <reaction evidence="12">
        <text>L-threonyl-[protein] + ATP = O-phospho-L-threonyl-[protein] + ADP + H(+)</text>
        <dbReference type="Rhea" id="RHEA:46608"/>
        <dbReference type="Rhea" id="RHEA-COMP:11060"/>
        <dbReference type="Rhea" id="RHEA-COMP:11605"/>
        <dbReference type="ChEBI" id="CHEBI:15378"/>
        <dbReference type="ChEBI" id="CHEBI:30013"/>
        <dbReference type="ChEBI" id="CHEBI:30616"/>
        <dbReference type="ChEBI" id="CHEBI:61977"/>
        <dbReference type="ChEBI" id="CHEBI:456216"/>
        <dbReference type="EC" id="2.7.11.1"/>
    </reaction>
</comment>
<comment type="catalytic activity">
    <reaction evidence="13">
        <text>L-seryl-[protein] + ATP = O-phospho-L-seryl-[protein] + ADP + H(+)</text>
        <dbReference type="Rhea" id="RHEA:17989"/>
        <dbReference type="Rhea" id="RHEA-COMP:9863"/>
        <dbReference type="Rhea" id="RHEA-COMP:11604"/>
        <dbReference type="ChEBI" id="CHEBI:15378"/>
        <dbReference type="ChEBI" id="CHEBI:29999"/>
        <dbReference type="ChEBI" id="CHEBI:30616"/>
        <dbReference type="ChEBI" id="CHEBI:83421"/>
        <dbReference type="ChEBI" id="CHEBI:456216"/>
        <dbReference type="EC" id="2.7.11.1"/>
    </reaction>
</comment>
<keyword evidence="17" id="KW-1185">Reference proteome</keyword>
<keyword evidence="4" id="KW-0808">Transferase</keyword>
<evidence type="ECO:0000256" key="10">
    <source>
        <dbReference type="ARBA" id="ARBA00023004"/>
    </source>
</evidence>
<feature type="domain" description="Protein kinase" evidence="15">
    <location>
        <begin position="190"/>
        <end position="434"/>
    </location>
</feature>
<dbReference type="PROSITE" id="PS00108">
    <property type="entry name" value="PROTEIN_KINASE_ST"/>
    <property type="match status" value="1"/>
</dbReference>
<evidence type="ECO:0000256" key="6">
    <source>
        <dbReference type="ARBA" id="ARBA00022741"/>
    </source>
</evidence>
<dbReference type="GO" id="GO:0004674">
    <property type="term" value="F:protein serine/threonine kinase activity"/>
    <property type="evidence" value="ECO:0007669"/>
    <property type="project" value="UniProtKB-KW"/>
</dbReference>
<dbReference type="GO" id="GO:0017172">
    <property type="term" value="F:cysteine dioxygenase activity"/>
    <property type="evidence" value="ECO:0007669"/>
    <property type="project" value="UniProtKB-EC"/>
</dbReference>
<evidence type="ECO:0000313" key="16">
    <source>
        <dbReference type="EMBL" id="KAE8715408.1"/>
    </source>
</evidence>
<dbReference type="GO" id="GO:0005524">
    <property type="term" value="F:ATP binding"/>
    <property type="evidence" value="ECO:0007669"/>
    <property type="project" value="UniProtKB-KW"/>
</dbReference>
<feature type="region of interest" description="Disordered" evidence="14">
    <location>
        <begin position="707"/>
        <end position="727"/>
    </location>
</feature>
<dbReference type="PROSITE" id="PS50011">
    <property type="entry name" value="PROTEIN_KINASE_DOM"/>
    <property type="match status" value="1"/>
</dbReference>
<dbReference type="PANTHER" id="PTHR24343">
    <property type="entry name" value="SERINE/THREONINE KINASE"/>
    <property type="match status" value="1"/>
</dbReference>
<dbReference type="AlphaFoldDB" id="A0A6A3BJ24"/>
<dbReference type="InterPro" id="IPR008271">
    <property type="entry name" value="Ser/Thr_kinase_AS"/>
</dbReference>
<evidence type="ECO:0000256" key="2">
    <source>
        <dbReference type="ARBA" id="ARBA00006622"/>
    </source>
</evidence>
<protein>
    <submittedName>
        <fullName evidence="16">Serine/threonine-protein kinase SAPK2</fullName>
    </submittedName>
</protein>
<evidence type="ECO:0000256" key="11">
    <source>
        <dbReference type="ARBA" id="ARBA00024284"/>
    </source>
</evidence>
<keyword evidence="8" id="KW-0067">ATP-binding</keyword>
<evidence type="ECO:0000256" key="1">
    <source>
        <dbReference type="ARBA" id="ARBA00001954"/>
    </source>
</evidence>